<organism evidence="1 2">
    <name type="scientific">Actinoplanes auranticolor</name>
    <dbReference type="NCBI Taxonomy" id="47988"/>
    <lineage>
        <taxon>Bacteria</taxon>
        <taxon>Bacillati</taxon>
        <taxon>Actinomycetota</taxon>
        <taxon>Actinomycetes</taxon>
        <taxon>Micromonosporales</taxon>
        <taxon>Micromonosporaceae</taxon>
        <taxon>Actinoplanes</taxon>
    </lineage>
</organism>
<dbReference type="Proteomes" id="UP000681340">
    <property type="component" value="Unassembled WGS sequence"/>
</dbReference>
<dbReference type="SUPFAM" id="SSF141694">
    <property type="entry name" value="AF2212/PG0164-like"/>
    <property type="match status" value="1"/>
</dbReference>
<dbReference type="InterPro" id="IPR037079">
    <property type="entry name" value="AF2212/PG0164-like_sf"/>
</dbReference>
<dbReference type="Gene3D" id="2.40.30.100">
    <property type="entry name" value="AF2212/PG0164-like"/>
    <property type="match status" value="1"/>
</dbReference>
<name>A0A919S6R8_9ACTN</name>
<evidence type="ECO:0008006" key="3">
    <source>
        <dbReference type="Google" id="ProtNLM"/>
    </source>
</evidence>
<dbReference type="Pfam" id="PF08922">
    <property type="entry name" value="DUF1905"/>
    <property type="match status" value="1"/>
</dbReference>
<dbReference type="AlphaFoldDB" id="A0A919S6R8"/>
<sequence>MFGCGGPEGNLGRLVGPPCDAPAVVVDFEAELWIWDARRLDSWTFVSLPVAESEDIRELTAGQARGFGSVRVRVTVGGSVWTTSIFPDGKRGAYVLPVKRAVRKAEGLGEGDTVKVRVELLDF</sequence>
<dbReference type="EMBL" id="BOQL01000007">
    <property type="protein sequence ID" value="GIM64155.1"/>
    <property type="molecule type" value="Genomic_DNA"/>
</dbReference>
<proteinExistence type="predicted"/>
<gene>
    <name evidence="1" type="ORF">Aau02nite_08680</name>
</gene>
<comment type="caution">
    <text evidence="1">The sequence shown here is derived from an EMBL/GenBank/DDBJ whole genome shotgun (WGS) entry which is preliminary data.</text>
</comment>
<reference evidence="1" key="1">
    <citation type="submission" date="2021-03" db="EMBL/GenBank/DDBJ databases">
        <title>Whole genome shotgun sequence of Actinoplanes auranticolor NBRC 12245.</title>
        <authorList>
            <person name="Komaki H."/>
            <person name="Tamura T."/>
        </authorList>
    </citation>
    <scope>NUCLEOTIDE SEQUENCE</scope>
    <source>
        <strain evidence="1">NBRC 12245</strain>
    </source>
</reference>
<evidence type="ECO:0000313" key="2">
    <source>
        <dbReference type="Proteomes" id="UP000681340"/>
    </source>
</evidence>
<evidence type="ECO:0000313" key="1">
    <source>
        <dbReference type="EMBL" id="GIM64155.1"/>
    </source>
</evidence>
<dbReference type="InterPro" id="IPR015018">
    <property type="entry name" value="DUF1905"/>
</dbReference>
<accession>A0A919S6R8</accession>
<protein>
    <recommendedName>
        <fullName evidence="3">DUF1905 domain-containing protein</fullName>
    </recommendedName>
</protein>
<keyword evidence="2" id="KW-1185">Reference proteome</keyword>